<accession>A0A7G9G4V4</accession>
<feature type="active site" description="Nucleophile" evidence="4">
    <location>
        <position position="39"/>
    </location>
</feature>
<keyword evidence="7" id="KW-1185">Reference proteome</keyword>
<dbReference type="InterPro" id="IPR016035">
    <property type="entry name" value="Acyl_Trfase/lysoPLipase"/>
</dbReference>
<dbReference type="InterPro" id="IPR037483">
    <property type="entry name" value="YjjU-like"/>
</dbReference>
<sequence>MKKASLVLEGGATRGVFSAGVLDFLMEKELYIPYVIGVSAGACNAVDYLSRQIGRTKDCMIPRDKKNGYMNLKKALKTKSLFDMDMIFDRYPKELFPFDFKTYQESALRCEMAVTNCLTGKTEYLDDREDEDRLFTICRASCSMPVVTPMVEIDGVPYLDGGLSDSVPVARALREGYKKCVVVLTRNAGYRKKLSHKAAVIYHSVYKEYPELVKTICRRPVMYNRTMELIERLEKDGHIFVLRPFEPAVSRTEQDPEVLESFYRHGYDLMESRYEELLSYLDR</sequence>
<dbReference type="Pfam" id="PF01734">
    <property type="entry name" value="Patatin"/>
    <property type="match status" value="1"/>
</dbReference>
<feature type="short sequence motif" description="DGA/G" evidence="4">
    <location>
        <begin position="160"/>
        <end position="162"/>
    </location>
</feature>
<dbReference type="InterPro" id="IPR002641">
    <property type="entry name" value="PNPLA_dom"/>
</dbReference>
<protein>
    <submittedName>
        <fullName evidence="6">Patatin family protein</fullName>
    </submittedName>
</protein>
<feature type="domain" description="PNPLA" evidence="5">
    <location>
        <begin position="6"/>
        <end position="173"/>
    </location>
</feature>
<evidence type="ECO:0000259" key="5">
    <source>
        <dbReference type="PROSITE" id="PS51635"/>
    </source>
</evidence>
<reference evidence="6 7" key="1">
    <citation type="submission" date="2020-08" db="EMBL/GenBank/DDBJ databases">
        <authorList>
            <person name="Liu C."/>
            <person name="Sun Q."/>
        </authorList>
    </citation>
    <scope>NUCLEOTIDE SEQUENCE [LARGE SCALE GENOMIC DNA]</scope>
    <source>
        <strain evidence="6 7">NSJ-38</strain>
    </source>
</reference>
<evidence type="ECO:0000256" key="4">
    <source>
        <dbReference type="PROSITE-ProRule" id="PRU01161"/>
    </source>
</evidence>
<dbReference type="PANTHER" id="PTHR14226:SF25">
    <property type="entry name" value="PHOSPHOESTERASE"/>
    <property type="match status" value="1"/>
</dbReference>
<dbReference type="EMBL" id="CP060634">
    <property type="protein sequence ID" value="QNM05836.1"/>
    <property type="molecule type" value="Genomic_DNA"/>
</dbReference>
<dbReference type="RefSeq" id="WP_249303117.1">
    <property type="nucleotide sequence ID" value="NZ_CP060634.1"/>
</dbReference>
<dbReference type="InterPro" id="IPR045943">
    <property type="entry name" value="DUF6363"/>
</dbReference>
<keyword evidence="3 4" id="KW-0443">Lipid metabolism</keyword>
<name>A0A7G9G4V4_9FIRM</name>
<dbReference type="GO" id="GO:0016787">
    <property type="term" value="F:hydrolase activity"/>
    <property type="evidence" value="ECO:0007669"/>
    <property type="project" value="UniProtKB-UniRule"/>
</dbReference>
<dbReference type="GO" id="GO:0016042">
    <property type="term" value="P:lipid catabolic process"/>
    <property type="evidence" value="ECO:0007669"/>
    <property type="project" value="UniProtKB-UniRule"/>
</dbReference>
<evidence type="ECO:0000256" key="1">
    <source>
        <dbReference type="ARBA" id="ARBA00022801"/>
    </source>
</evidence>
<dbReference type="PROSITE" id="PS51635">
    <property type="entry name" value="PNPLA"/>
    <property type="match status" value="1"/>
</dbReference>
<dbReference type="SUPFAM" id="SSF52151">
    <property type="entry name" value="FabD/lysophospholipase-like"/>
    <property type="match status" value="1"/>
</dbReference>
<keyword evidence="2 4" id="KW-0442">Lipid degradation</keyword>
<feature type="active site" description="Proton acceptor" evidence="4">
    <location>
        <position position="160"/>
    </location>
</feature>
<dbReference type="PANTHER" id="PTHR14226">
    <property type="entry name" value="NEUROPATHY TARGET ESTERASE/SWISS CHEESE D.MELANOGASTER"/>
    <property type="match status" value="1"/>
</dbReference>
<comment type="caution">
    <text evidence="4">Lacks conserved residue(s) required for the propagation of feature annotation.</text>
</comment>
<dbReference type="Gene3D" id="3.40.1090.10">
    <property type="entry name" value="Cytosolic phospholipase A2 catalytic domain"/>
    <property type="match status" value="2"/>
</dbReference>
<dbReference type="AlphaFoldDB" id="A0A7G9G4V4"/>
<dbReference type="Pfam" id="PF19890">
    <property type="entry name" value="DUF6363"/>
    <property type="match status" value="1"/>
</dbReference>
<evidence type="ECO:0000313" key="7">
    <source>
        <dbReference type="Proteomes" id="UP000515823"/>
    </source>
</evidence>
<organism evidence="6 7">
    <name type="scientific">Qiania dongpingensis</name>
    <dbReference type="NCBI Taxonomy" id="2763669"/>
    <lineage>
        <taxon>Bacteria</taxon>
        <taxon>Bacillati</taxon>
        <taxon>Bacillota</taxon>
        <taxon>Clostridia</taxon>
        <taxon>Lachnospirales</taxon>
        <taxon>Lachnospiraceae</taxon>
        <taxon>Qiania</taxon>
    </lineage>
</organism>
<keyword evidence="1 4" id="KW-0378">Hydrolase</keyword>
<dbReference type="Proteomes" id="UP000515823">
    <property type="component" value="Chromosome"/>
</dbReference>
<evidence type="ECO:0000313" key="6">
    <source>
        <dbReference type="EMBL" id="QNM05836.1"/>
    </source>
</evidence>
<proteinExistence type="predicted"/>
<evidence type="ECO:0000256" key="2">
    <source>
        <dbReference type="ARBA" id="ARBA00022963"/>
    </source>
</evidence>
<dbReference type="KEGG" id="qdo:H9Q78_01290"/>
<evidence type="ECO:0000256" key="3">
    <source>
        <dbReference type="ARBA" id="ARBA00023098"/>
    </source>
</evidence>
<gene>
    <name evidence="6" type="ORF">H9Q78_01290</name>
</gene>
<dbReference type="CDD" id="cd07208">
    <property type="entry name" value="Pat_hypo_Ecoli_yjju_like"/>
    <property type="match status" value="1"/>
</dbReference>
<feature type="short sequence motif" description="GXSXG" evidence="4">
    <location>
        <begin position="37"/>
        <end position="41"/>
    </location>
</feature>
<dbReference type="InterPro" id="IPR050301">
    <property type="entry name" value="NTE"/>
</dbReference>